<organism evidence="3 4">
    <name type="scientific">Nocardioides cavernae</name>
    <dbReference type="NCBI Taxonomy" id="1921566"/>
    <lineage>
        <taxon>Bacteria</taxon>
        <taxon>Bacillati</taxon>
        <taxon>Actinomycetota</taxon>
        <taxon>Actinomycetes</taxon>
        <taxon>Propionibacteriales</taxon>
        <taxon>Nocardioidaceae</taxon>
        <taxon>Nocardioides</taxon>
    </lineage>
</organism>
<dbReference type="Gene3D" id="3.40.190.10">
    <property type="entry name" value="Periplasmic binding protein-like II"/>
    <property type="match status" value="1"/>
</dbReference>
<name>A0ABR8NGL2_9ACTN</name>
<keyword evidence="4" id="KW-1185">Reference proteome</keyword>
<dbReference type="SUPFAM" id="SSF53850">
    <property type="entry name" value="Periplasmic binding protein-like II"/>
    <property type="match status" value="1"/>
</dbReference>
<dbReference type="InterPro" id="IPR000914">
    <property type="entry name" value="SBP_5_dom"/>
</dbReference>
<evidence type="ECO:0000313" key="3">
    <source>
        <dbReference type="EMBL" id="MBD3927267.1"/>
    </source>
</evidence>
<dbReference type="CDD" id="cd00995">
    <property type="entry name" value="PBP2_NikA_DppA_OppA_like"/>
    <property type="match status" value="1"/>
</dbReference>
<dbReference type="PIRSF" id="PIRSF002741">
    <property type="entry name" value="MppA"/>
    <property type="match status" value="1"/>
</dbReference>
<accession>A0ABR8NGL2</accession>
<reference evidence="3 4" key="1">
    <citation type="submission" date="2020-09" db="EMBL/GenBank/DDBJ databases">
        <title>novel species in genus Nocardioides.</title>
        <authorList>
            <person name="Zhang G."/>
        </authorList>
    </citation>
    <scope>NUCLEOTIDE SEQUENCE [LARGE SCALE GENOMIC DNA]</scope>
    <source>
        <strain evidence="3 4">KCTC 39551</strain>
    </source>
</reference>
<dbReference type="PROSITE" id="PS51257">
    <property type="entry name" value="PROKAR_LIPOPROTEIN"/>
    <property type="match status" value="1"/>
</dbReference>
<dbReference type="InterPro" id="IPR039424">
    <property type="entry name" value="SBP_5"/>
</dbReference>
<dbReference type="Pfam" id="PF00496">
    <property type="entry name" value="SBP_bac_5"/>
    <property type="match status" value="1"/>
</dbReference>
<evidence type="ECO:0000259" key="2">
    <source>
        <dbReference type="Pfam" id="PF00496"/>
    </source>
</evidence>
<dbReference type="Proteomes" id="UP000618818">
    <property type="component" value="Unassembled WGS sequence"/>
</dbReference>
<feature type="signal peptide" evidence="1">
    <location>
        <begin position="1"/>
        <end position="22"/>
    </location>
</feature>
<gene>
    <name evidence="3" type="ORF">IEZ26_21780</name>
</gene>
<dbReference type="RefSeq" id="WP_191197126.1">
    <property type="nucleotide sequence ID" value="NZ_JACXYZ010000005.1"/>
</dbReference>
<dbReference type="InterPro" id="IPR030678">
    <property type="entry name" value="Peptide/Ni-bd"/>
</dbReference>
<dbReference type="PANTHER" id="PTHR30290">
    <property type="entry name" value="PERIPLASMIC BINDING COMPONENT OF ABC TRANSPORTER"/>
    <property type="match status" value="1"/>
</dbReference>
<feature type="domain" description="Solute-binding protein family 5" evidence="2">
    <location>
        <begin position="82"/>
        <end position="439"/>
    </location>
</feature>
<dbReference type="EMBL" id="JACXYZ010000005">
    <property type="protein sequence ID" value="MBD3927267.1"/>
    <property type="molecule type" value="Genomic_DNA"/>
</dbReference>
<feature type="chain" id="PRO_5045677911" evidence="1">
    <location>
        <begin position="23"/>
        <end position="529"/>
    </location>
</feature>
<dbReference type="Gene3D" id="3.10.105.10">
    <property type="entry name" value="Dipeptide-binding Protein, Domain 3"/>
    <property type="match status" value="1"/>
</dbReference>
<proteinExistence type="predicted"/>
<protein>
    <submittedName>
        <fullName evidence="3">ABC transporter substrate-binding protein</fullName>
    </submittedName>
</protein>
<evidence type="ECO:0000256" key="1">
    <source>
        <dbReference type="SAM" id="SignalP"/>
    </source>
</evidence>
<keyword evidence="1" id="KW-0732">Signal</keyword>
<sequence length="529" mass="53727">MRPVRSSALLGLSLALTLTACGGEGAEGSPTSGSSYADGKTFTLAIGTDPGALDPQASPVSAALQLGRFAYDSLVTVNGEGEIEPNLATSWKVDGTKVTFEIGDGITCSDGSDFTAQTVVDNLDYVGNPKNQSPFLGVFVPAGAKASASGSTVTLKLAGPSPFVLNGLASLLLVCDAGLEDRDGLASASAGTGPYTLEEAASGDHYSYKVREDYAWGPDGAKTSETGTPAAIEVKVVTNETTAANQLTSGEINAAGIIGPDAVRLTAADIDAEKTALITGEQWYNHAESRPASDAAVRTALTQVVDLAELQKVITSGAGEPATGLAILEPRACQGDSVEGNLPETDPAAAAAALEGAGWAKGSDGTYAKDGKKLAVTFVHDTALGSGGAAAAELAVKAWQDFGIDVSAKAATTAELEPILFGSGDWDIAWEPINVGTPDQLVPFLSGPAVADGGMNFSGIENDDYTAAVETATAKTGTEGCDDWSAAEAALFEAADIVPFANNVSQTFHKGADLVVTDIIVPTSIRMLG</sequence>
<comment type="caution">
    <text evidence="3">The sequence shown here is derived from an EMBL/GenBank/DDBJ whole genome shotgun (WGS) entry which is preliminary data.</text>
</comment>
<evidence type="ECO:0000313" key="4">
    <source>
        <dbReference type="Proteomes" id="UP000618818"/>
    </source>
</evidence>